<gene>
    <name evidence="1" type="ORF">PLUT1463_LOCUS13879</name>
</gene>
<name>A0A7R9YQA6_DIALT</name>
<proteinExistence type="predicted"/>
<sequence length="165" mass="18073">MCPAAMNDLLAEGSKRFWDEAEKDATPLPDCTAASQLAAASGELANVTAATRATVTGRDNNEHLFYRSTAEVKRRLEIGRDHRPVVTVDDILARHDREERAKALDEKLRTAAQAGALADLTHETRVAVTGRAFPDTIMYRTSEEARLRIKAAHILTDRGARPVPG</sequence>
<accession>A0A7R9YQA6</accession>
<dbReference type="AlphaFoldDB" id="A0A7R9YQA6"/>
<evidence type="ECO:0000313" key="1">
    <source>
        <dbReference type="EMBL" id="CAD8279559.1"/>
    </source>
</evidence>
<reference evidence="1" key="1">
    <citation type="submission" date="2021-01" db="EMBL/GenBank/DDBJ databases">
        <authorList>
            <person name="Corre E."/>
            <person name="Pelletier E."/>
            <person name="Niang G."/>
            <person name="Scheremetjew M."/>
            <person name="Finn R."/>
            <person name="Kale V."/>
            <person name="Holt S."/>
            <person name="Cochrane G."/>
            <person name="Meng A."/>
            <person name="Brown T."/>
            <person name="Cohen L."/>
        </authorList>
    </citation>
    <scope>NUCLEOTIDE SEQUENCE</scope>
    <source>
        <strain evidence="1">RCC1537</strain>
    </source>
</reference>
<protein>
    <submittedName>
        <fullName evidence="1">Uncharacterized protein</fullName>
    </submittedName>
</protein>
<organism evidence="1">
    <name type="scientific">Diacronema lutheri</name>
    <name type="common">Unicellular marine alga</name>
    <name type="synonym">Monochrysis lutheri</name>
    <dbReference type="NCBI Taxonomy" id="2081491"/>
    <lineage>
        <taxon>Eukaryota</taxon>
        <taxon>Haptista</taxon>
        <taxon>Haptophyta</taxon>
        <taxon>Pavlovophyceae</taxon>
        <taxon>Pavlovales</taxon>
        <taxon>Pavlovaceae</taxon>
        <taxon>Diacronema</taxon>
    </lineage>
</organism>
<dbReference type="EMBL" id="HBEB01021322">
    <property type="protein sequence ID" value="CAD8279559.1"/>
    <property type="molecule type" value="Transcribed_RNA"/>
</dbReference>